<accession>A0ACC0UGB4</accession>
<protein>
    <submittedName>
        <fullName evidence="1">Lipase</fullName>
    </submittedName>
</protein>
<evidence type="ECO:0000313" key="2">
    <source>
        <dbReference type="Proteomes" id="UP001207468"/>
    </source>
</evidence>
<proteinExistence type="predicted"/>
<gene>
    <name evidence="1" type="ORF">F5148DRAFT_1274706</name>
</gene>
<reference evidence="1" key="1">
    <citation type="submission" date="2021-03" db="EMBL/GenBank/DDBJ databases">
        <title>Evolutionary priming and transition to the ectomycorrhizal habit in an iconic lineage of mushroom-forming fungi: is preadaptation a requirement?</title>
        <authorList>
            <consortium name="DOE Joint Genome Institute"/>
            <person name="Looney B.P."/>
            <person name="Miyauchi S."/>
            <person name="Morin E."/>
            <person name="Drula E."/>
            <person name="Courty P.E."/>
            <person name="Chicoki N."/>
            <person name="Fauchery L."/>
            <person name="Kohler A."/>
            <person name="Kuo A."/>
            <person name="LaButti K."/>
            <person name="Pangilinan J."/>
            <person name="Lipzen A."/>
            <person name="Riley R."/>
            <person name="Andreopoulos W."/>
            <person name="He G."/>
            <person name="Johnson J."/>
            <person name="Barry K.W."/>
            <person name="Grigoriev I.V."/>
            <person name="Nagy L."/>
            <person name="Hibbett D."/>
            <person name="Henrissat B."/>
            <person name="Matheny P.B."/>
            <person name="Labbe J."/>
            <person name="Martin A.F."/>
        </authorList>
    </citation>
    <scope>NUCLEOTIDE SEQUENCE</scope>
    <source>
        <strain evidence="1">BPL698</strain>
    </source>
</reference>
<dbReference type="Proteomes" id="UP001207468">
    <property type="component" value="Unassembled WGS sequence"/>
</dbReference>
<sequence length="297" mass="30902">MICLRSLFALASIGLAHAAVYQRQAISTLSSTQIDAFAPFTHFASTAYCNPSTTINWSCGANCDANPDFQPVISGGDGSGTQFYYVGFSPSLSSVIVAHQGTDPQKLLADLTDLDFFPEPLDPSLFPGVPSTVAAHSGFANEHAKTAQAILTAVQDTLTAQGASSVTVVGHSLGAALALLDGVSLSLQLSPGVTVNVIGYGMPRVGNQDFANFVDSRLGGLVTHVNNQDDPVPTVPGRFLGFHHASGEIHIQDSGDWDACPGQDNPSDLCIVGDVTNILDSNVNNHLGPYAGITMGC</sequence>
<name>A0ACC0UGB4_9AGAM</name>
<evidence type="ECO:0000313" key="1">
    <source>
        <dbReference type="EMBL" id="KAI9510547.1"/>
    </source>
</evidence>
<keyword evidence="2" id="KW-1185">Reference proteome</keyword>
<comment type="caution">
    <text evidence="1">The sequence shown here is derived from an EMBL/GenBank/DDBJ whole genome shotgun (WGS) entry which is preliminary data.</text>
</comment>
<dbReference type="EMBL" id="JAGFNK010000040">
    <property type="protein sequence ID" value="KAI9510547.1"/>
    <property type="molecule type" value="Genomic_DNA"/>
</dbReference>
<organism evidence="1 2">
    <name type="scientific">Russula earlei</name>
    <dbReference type="NCBI Taxonomy" id="71964"/>
    <lineage>
        <taxon>Eukaryota</taxon>
        <taxon>Fungi</taxon>
        <taxon>Dikarya</taxon>
        <taxon>Basidiomycota</taxon>
        <taxon>Agaricomycotina</taxon>
        <taxon>Agaricomycetes</taxon>
        <taxon>Russulales</taxon>
        <taxon>Russulaceae</taxon>
        <taxon>Russula</taxon>
    </lineage>
</organism>